<keyword evidence="2" id="KW-1185">Reference proteome</keyword>
<evidence type="ECO:0000313" key="2">
    <source>
        <dbReference type="Proteomes" id="UP000016930"/>
    </source>
</evidence>
<dbReference type="AlphaFoldDB" id="M2PST3"/>
<organism evidence="1 2">
    <name type="scientific">Ceriporiopsis subvermispora (strain B)</name>
    <name type="common">White-rot fungus</name>
    <name type="synonym">Gelatoporia subvermispora</name>
    <dbReference type="NCBI Taxonomy" id="914234"/>
    <lineage>
        <taxon>Eukaryota</taxon>
        <taxon>Fungi</taxon>
        <taxon>Dikarya</taxon>
        <taxon>Basidiomycota</taxon>
        <taxon>Agaricomycotina</taxon>
        <taxon>Agaricomycetes</taxon>
        <taxon>Polyporales</taxon>
        <taxon>Gelatoporiaceae</taxon>
        <taxon>Gelatoporia</taxon>
    </lineage>
</organism>
<protein>
    <submittedName>
        <fullName evidence="1">Uncharacterized protein</fullName>
    </submittedName>
</protein>
<dbReference type="HOGENOM" id="CLU_3068491_0_0_1"/>
<name>M2PST3_CERS8</name>
<sequence length="53" mass="5685">MFYATGNRALEAIATGVNSFKEQPLVEVAKALEDVFTTVESSPPSTIATQLKI</sequence>
<dbReference type="Proteomes" id="UP000016930">
    <property type="component" value="Unassembled WGS sequence"/>
</dbReference>
<evidence type="ECO:0000313" key="1">
    <source>
        <dbReference type="EMBL" id="EMD39739.1"/>
    </source>
</evidence>
<accession>M2PST3</accession>
<dbReference type="EMBL" id="KB445793">
    <property type="protein sequence ID" value="EMD39739.1"/>
    <property type="molecule type" value="Genomic_DNA"/>
</dbReference>
<proteinExistence type="predicted"/>
<gene>
    <name evidence="1" type="ORF">CERSUDRAFT_92231</name>
</gene>
<reference evidence="1 2" key="1">
    <citation type="journal article" date="2012" name="Proc. Natl. Acad. Sci. U.S.A.">
        <title>Comparative genomics of Ceriporiopsis subvermispora and Phanerochaete chrysosporium provide insight into selective ligninolysis.</title>
        <authorList>
            <person name="Fernandez-Fueyo E."/>
            <person name="Ruiz-Duenas F.J."/>
            <person name="Ferreira P."/>
            <person name="Floudas D."/>
            <person name="Hibbett D.S."/>
            <person name="Canessa P."/>
            <person name="Larrondo L.F."/>
            <person name="James T.Y."/>
            <person name="Seelenfreund D."/>
            <person name="Lobos S."/>
            <person name="Polanco R."/>
            <person name="Tello M."/>
            <person name="Honda Y."/>
            <person name="Watanabe T."/>
            <person name="Watanabe T."/>
            <person name="Ryu J.S."/>
            <person name="Kubicek C.P."/>
            <person name="Schmoll M."/>
            <person name="Gaskell J."/>
            <person name="Hammel K.E."/>
            <person name="St John F.J."/>
            <person name="Vanden Wymelenberg A."/>
            <person name="Sabat G."/>
            <person name="Splinter BonDurant S."/>
            <person name="Syed K."/>
            <person name="Yadav J.S."/>
            <person name="Doddapaneni H."/>
            <person name="Subramanian V."/>
            <person name="Lavin J.L."/>
            <person name="Oguiza J.A."/>
            <person name="Perez G."/>
            <person name="Pisabarro A.G."/>
            <person name="Ramirez L."/>
            <person name="Santoyo F."/>
            <person name="Master E."/>
            <person name="Coutinho P.M."/>
            <person name="Henrissat B."/>
            <person name="Lombard V."/>
            <person name="Magnuson J.K."/>
            <person name="Kuees U."/>
            <person name="Hori C."/>
            <person name="Igarashi K."/>
            <person name="Samejima M."/>
            <person name="Held B.W."/>
            <person name="Barry K.W."/>
            <person name="LaButti K.M."/>
            <person name="Lapidus A."/>
            <person name="Lindquist E.A."/>
            <person name="Lucas S.M."/>
            <person name="Riley R."/>
            <person name="Salamov A.A."/>
            <person name="Hoffmeister D."/>
            <person name="Schwenk D."/>
            <person name="Hadar Y."/>
            <person name="Yarden O."/>
            <person name="de Vries R.P."/>
            <person name="Wiebenga A."/>
            <person name="Stenlid J."/>
            <person name="Eastwood D."/>
            <person name="Grigoriev I.V."/>
            <person name="Berka R.M."/>
            <person name="Blanchette R.A."/>
            <person name="Kersten P."/>
            <person name="Martinez A.T."/>
            <person name="Vicuna R."/>
            <person name="Cullen D."/>
        </authorList>
    </citation>
    <scope>NUCLEOTIDE SEQUENCE [LARGE SCALE GENOMIC DNA]</scope>
    <source>
        <strain evidence="1 2">B</strain>
    </source>
</reference>